<reference evidence="2" key="1">
    <citation type="submission" date="2022-11" db="UniProtKB">
        <authorList>
            <consortium name="WormBaseParasite"/>
        </authorList>
    </citation>
    <scope>IDENTIFICATION</scope>
</reference>
<evidence type="ECO:0000313" key="2">
    <source>
        <dbReference type="WBParaSite" id="nRc.2.0.1.t17093-RA"/>
    </source>
</evidence>
<dbReference type="WBParaSite" id="nRc.2.0.1.t17093-RA">
    <property type="protein sequence ID" value="nRc.2.0.1.t17093-RA"/>
    <property type="gene ID" value="nRc.2.0.1.g17093"/>
</dbReference>
<sequence length="120" mass="13965">MIQAMMDKHKGEIVSLQDLVTFCDNLEKELKIQDKLFEQPLHKHHHLTTNKTKLPEQDTMDPFEDTISTLSATDGTPRYFPQLMLKEIYKMLTLIEDMLIENELPLSYILIAISKIHLIA</sequence>
<organism evidence="1 2">
    <name type="scientific">Romanomermis culicivorax</name>
    <name type="common">Nematode worm</name>
    <dbReference type="NCBI Taxonomy" id="13658"/>
    <lineage>
        <taxon>Eukaryota</taxon>
        <taxon>Metazoa</taxon>
        <taxon>Ecdysozoa</taxon>
        <taxon>Nematoda</taxon>
        <taxon>Enoplea</taxon>
        <taxon>Dorylaimia</taxon>
        <taxon>Mermithida</taxon>
        <taxon>Mermithoidea</taxon>
        <taxon>Mermithidae</taxon>
        <taxon>Romanomermis</taxon>
    </lineage>
</organism>
<proteinExistence type="predicted"/>
<dbReference type="AlphaFoldDB" id="A0A915ISB4"/>
<dbReference type="Proteomes" id="UP000887565">
    <property type="component" value="Unplaced"/>
</dbReference>
<keyword evidence="1" id="KW-1185">Reference proteome</keyword>
<protein>
    <submittedName>
        <fullName evidence="2">Uncharacterized protein</fullName>
    </submittedName>
</protein>
<accession>A0A915ISB4</accession>
<evidence type="ECO:0000313" key="1">
    <source>
        <dbReference type="Proteomes" id="UP000887565"/>
    </source>
</evidence>
<name>A0A915ISB4_ROMCU</name>